<dbReference type="AlphaFoldDB" id="A0A5J4VI06"/>
<comment type="caution">
    <text evidence="1">The sequence shown here is derived from an EMBL/GenBank/DDBJ whole genome shotgun (WGS) entry which is preliminary data.</text>
</comment>
<gene>
    <name evidence="1" type="ORF">EZS28_022456</name>
</gene>
<organism evidence="1 2">
    <name type="scientific">Streblomastix strix</name>
    <dbReference type="NCBI Taxonomy" id="222440"/>
    <lineage>
        <taxon>Eukaryota</taxon>
        <taxon>Metamonada</taxon>
        <taxon>Preaxostyla</taxon>
        <taxon>Oxymonadida</taxon>
        <taxon>Streblomastigidae</taxon>
        <taxon>Streblomastix</taxon>
    </lineage>
</organism>
<dbReference type="Proteomes" id="UP000324800">
    <property type="component" value="Unassembled WGS sequence"/>
</dbReference>
<accession>A0A5J4VI06</accession>
<protein>
    <submittedName>
        <fullName evidence="1">Uncharacterized protein</fullName>
    </submittedName>
</protein>
<dbReference type="EMBL" id="SNRW01007005">
    <property type="protein sequence ID" value="KAA6382016.1"/>
    <property type="molecule type" value="Genomic_DNA"/>
</dbReference>
<sequence>MQAENKYLVTFICEAKEHIENEGFEEAIDSHLFHEIELSVKEHVDQVKSQINPAYIHPTNIKKVTIRRRRRMH</sequence>
<evidence type="ECO:0000313" key="1">
    <source>
        <dbReference type="EMBL" id="KAA6382016.1"/>
    </source>
</evidence>
<reference evidence="1 2" key="1">
    <citation type="submission" date="2019-03" db="EMBL/GenBank/DDBJ databases">
        <title>Single cell metagenomics reveals metabolic interactions within the superorganism composed of flagellate Streblomastix strix and complex community of Bacteroidetes bacteria on its surface.</title>
        <authorList>
            <person name="Treitli S.C."/>
            <person name="Kolisko M."/>
            <person name="Husnik F."/>
            <person name="Keeling P."/>
            <person name="Hampl V."/>
        </authorList>
    </citation>
    <scope>NUCLEOTIDE SEQUENCE [LARGE SCALE GENOMIC DNA]</scope>
    <source>
        <strain evidence="1">ST1C</strain>
    </source>
</reference>
<proteinExistence type="predicted"/>
<evidence type="ECO:0000313" key="2">
    <source>
        <dbReference type="Proteomes" id="UP000324800"/>
    </source>
</evidence>
<name>A0A5J4VI06_9EUKA</name>